<feature type="compositionally biased region" description="Basic and acidic residues" evidence="1">
    <location>
        <begin position="25"/>
        <end position="41"/>
    </location>
</feature>
<evidence type="ECO:0000313" key="2">
    <source>
        <dbReference type="EMBL" id="CAI9551813.1"/>
    </source>
</evidence>
<gene>
    <name evidence="2" type="ORF">SPARVUS_LOCUS3794377</name>
</gene>
<sequence>MVGVTSQGSEQEKSAEVQIKQGQQQDRDRNRNRMQEQDTGPRKNTHQGRVCRPGHPLNTPA</sequence>
<accession>A0ABN9BVT6</accession>
<proteinExistence type="predicted"/>
<reference evidence="2" key="1">
    <citation type="submission" date="2023-05" db="EMBL/GenBank/DDBJ databases">
        <authorList>
            <person name="Stuckert A."/>
        </authorList>
    </citation>
    <scope>NUCLEOTIDE SEQUENCE</scope>
</reference>
<organism evidence="2 3">
    <name type="scientific">Staurois parvus</name>
    <dbReference type="NCBI Taxonomy" id="386267"/>
    <lineage>
        <taxon>Eukaryota</taxon>
        <taxon>Metazoa</taxon>
        <taxon>Chordata</taxon>
        <taxon>Craniata</taxon>
        <taxon>Vertebrata</taxon>
        <taxon>Euteleostomi</taxon>
        <taxon>Amphibia</taxon>
        <taxon>Batrachia</taxon>
        <taxon>Anura</taxon>
        <taxon>Neobatrachia</taxon>
        <taxon>Ranoidea</taxon>
        <taxon>Ranidae</taxon>
        <taxon>Staurois</taxon>
    </lineage>
</organism>
<evidence type="ECO:0000313" key="3">
    <source>
        <dbReference type="Proteomes" id="UP001162483"/>
    </source>
</evidence>
<name>A0ABN9BVT6_9NEOB</name>
<dbReference type="Proteomes" id="UP001162483">
    <property type="component" value="Unassembled WGS sequence"/>
</dbReference>
<keyword evidence="3" id="KW-1185">Reference proteome</keyword>
<dbReference type="EMBL" id="CATNWA010006292">
    <property type="protein sequence ID" value="CAI9551813.1"/>
    <property type="molecule type" value="Genomic_DNA"/>
</dbReference>
<protein>
    <submittedName>
        <fullName evidence="2">Uncharacterized protein</fullName>
    </submittedName>
</protein>
<comment type="caution">
    <text evidence="2">The sequence shown here is derived from an EMBL/GenBank/DDBJ whole genome shotgun (WGS) entry which is preliminary data.</text>
</comment>
<feature type="region of interest" description="Disordered" evidence="1">
    <location>
        <begin position="1"/>
        <end position="61"/>
    </location>
</feature>
<evidence type="ECO:0000256" key="1">
    <source>
        <dbReference type="SAM" id="MobiDB-lite"/>
    </source>
</evidence>